<proteinExistence type="predicted"/>
<dbReference type="Proteomes" id="UP000198809">
    <property type="component" value="Unassembled WGS sequence"/>
</dbReference>
<accession>A0A1H8GTV8</accession>
<evidence type="ECO:0000313" key="2">
    <source>
        <dbReference type="EMBL" id="SEN47219.1"/>
    </source>
</evidence>
<sequence length="310" mass="35664">MELQPTYGYFEAIGIVTGLSSTKSVTEGEKEDCQWKRLQFGIKVSHNAFVYVELMGMKTSRVKVYEAYGNREDNKYIMVDWNELNKFITKKYKIPNMIKININDEPSDLVQMSYDAITYLNSNLNDGDTILIRGTTKIEDYNGEIQEKFTIKSIYSYDPINFDDKKYFISAYFSQEVIFVGFEQIDKNKYSLFGKIVIKESSGFRAIPYNFIVYKSGDNTELIDYLSNKIHFGSLIKVYGNIRHYVPITTNDEGQRVVVGTSIKELVVTGGSVLESEKYSKEDLEPRTITGSPFEEDNEVIKEGFNKFGF</sequence>
<evidence type="ECO:0000313" key="4">
    <source>
        <dbReference type="Proteomes" id="UP000683429"/>
    </source>
</evidence>
<organism evidence="2 3">
    <name type="scientific">Paenibacillus sophorae</name>
    <dbReference type="NCBI Taxonomy" id="1333845"/>
    <lineage>
        <taxon>Bacteria</taxon>
        <taxon>Bacillati</taxon>
        <taxon>Bacillota</taxon>
        <taxon>Bacilli</taxon>
        <taxon>Bacillales</taxon>
        <taxon>Paenibacillaceae</taxon>
        <taxon>Paenibacillus</taxon>
    </lineage>
</organism>
<dbReference type="Proteomes" id="UP000683429">
    <property type="component" value="Chromosome"/>
</dbReference>
<evidence type="ECO:0000313" key="1">
    <source>
        <dbReference type="EMBL" id="QWU14335.1"/>
    </source>
</evidence>
<reference evidence="1 4" key="2">
    <citation type="submission" date="2021-06" db="EMBL/GenBank/DDBJ databases">
        <title>Whole genome sequence of Paenibacillus sophorae DSM23020 for comparative genomics.</title>
        <authorList>
            <person name="Kim M.-J."/>
            <person name="Lee G."/>
            <person name="Shin J.-H."/>
        </authorList>
    </citation>
    <scope>NUCLEOTIDE SEQUENCE [LARGE SCALE GENOMIC DNA]</scope>
    <source>
        <strain evidence="1 4">DSM 23020</strain>
    </source>
</reference>
<dbReference type="AlphaFoldDB" id="A0A1H8GTV8"/>
<reference evidence="2 3" key="1">
    <citation type="submission" date="2016-10" db="EMBL/GenBank/DDBJ databases">
        <authorList>
            <person name="de Groot N.N."/>
        </authorList>
    </citation>
    <scope>NUCLEOTIDE SEQUENCE [LARGE SCALE GENOMIC DNA]</scope>
    <source>
        <strain evidence="2 3">CGMCC 1.10238</strain>
    </source>
</reference>
<gene>
    <name evidence="1" type="ORF">KP014_20730</name>
    <name evidence="2" type="ORF">SAMN04487895_101637</name>
</gene>
<evidence type="ECO:0000313" key="3">
    <source>
        <dbReference type="Proteomes" id="UP000198809"/>
    </source>
</evidence>
<keyword evidence="4" id="KW-1185">Reference proteome</keyword>
<dbReference type="OrthoDB" id="2603915at2"/>
<dbReference type="EMBL" id="FODH01000001">
    <property type="protein sequence ID" value="SEN47219.1"/>
    <property type="molecule type" value="Genomic_DNA"/>
</dbReference>
<dbReference type="STRING" id="1333845.SAMN04487895_101637"/>
<protein>
    <submittedName>
        <fullName evidence="2">Uncharacterized protein</fullName>
    </submittedName>
</protein>
<name>A0A1H8GTV8_9BACL</name>
<dbReference type="RefSeq" id="WP_036588275.1">
    <property type="nucleotide sequence ID" value="NZ_CP076607.1"/>
</dbReference>
<dbReference type="EMBL" id="CP076607">
    <property type="protein sequence ID" value="QWU14335.1"/>
    <property type="molecule type" value="Genomic_DNA"/>
</dbReference>